<name>A0A3M8WZV1_9ACTN</name>
<dbReference type="GO" id="GO:0005829">
    <property type="term" value="C:cytosol"/>
    <property type="evidence" value="ECO:0007669"/>
    <property type="project" value="TreeGrafter"/>
</dbReference>
<dbReference type="EMBL" id="RIBZ01000063">
    <property type="protein sequence ID" value="RNG34944.1"/>
    <property type="molecule type" value="Genomic_DNA"/>
</dbReference>
<dbReference type="SUPFAM" id="SSF55298">
    <property type="entry name" value="YjgF-like"/>
    <property type="match status" value="1"/>
</dbReference>
<evidence type="ECO:0000313" key="2">
    <source>
        <dbReference type="Proteomes" id="UP000275401"/>
    </source>
</evidence>
<dbReference type="AlphaFoldDB" id="A0A3M8WZV1"/>
<organism evidence="1 2">
    <name type="scientific">Streptomyces botrytidirepellens</name>
    <dbReference type="NCBI Taxonomy" id="2486417"/>
    <lineage>
        <taxon>Bacteria</taxon>
        <taxon>Bacillati</taxon>
        <taxon>Actinomycetota</taxon>
        <taxon>Actinomycetes</taxon>
        <taxon>Kitasatosporales</taxon>
        <taxon>Streptomycetaceae</taxon>
        <taxon>Streptomyces</taxon>
    </lineage>
</organism>
<dbReference type="PANTHER" id="PTHR11803">
    <property type="entry name" value="2-IMINOBUTANOATE/2-IMINOPROPANOATE DEAMINASE RIDA"/>
    <property type="match status" value="1"/>
</dbReference>
<dbReference type="GO" id="GO:0019239">
    <property type="term" value="F:deaminase activity"/>
    <property type="evidence" value="ECO:0007669"/>
    <property type="project" value="TreeGrafter"/>
</dbReference>
<reference evidence="1 2" key="1">
    <citation type="submission" date="2018-11" db="EMBL/GenBank/DDBJ databases">
        <title>The Potential of Streptomyces as Biocontrol Agents against the Tomato grey mould, Botrytis cinerea (Gray mold) Frontiers in Microbiology.</title>
        <authorList>
            <person name="Li D."/>
        </authorList>
    </citation>
    <scope>NUCLEOTIDE SEQUENCE [LARGE SCALE GENOMIC DNA]</scope>
    <source>
        <strain evidence="1 2">NEAU-LD23</strain>
    </source>
</reference>
<protein>
    <submittedName>
        <fullName evidence="1">RidA family protein</fullName>
    </submittedName>
</protein>
<keyword evidence="2" id="KW-1185">Reference proteome</keyword>
<dbReference type="PANTHER" id="PTHR11803:SF39">
    <property type="entry name" value="2-IMINOBUTANOATE_2-IMINOPROPANOATE DEAMINASE"/>
    <property type="match status" value="1"/>
</dbReference>
<dbReference type="RefSeq" id="WP_123098706.1">
    <property type="nucleotide sequence ID" value="NZ_RIBZ01000063.1"/>
</dbReference>
<evidence type="ECO:0000313" key="1">
    <source>
        <dbReference type="EMBL" id="RNG34944.1"/>
    </source>
</evidence>
<comment type="caution">
    <text evidence="1">The sequence shown here is derived from an EMBL/GenBank/DDBJ whole genome shotgun (WGS) entry which is preliminary data.</text>
</comment>
<dbReference type="InterPro" id="IPR035959">
    <property type="entry name" value="RutC-like_sf"/>
</dbReference>
<gene>
    <name evidence="1" type="ORF">EEJ42_04510</name>
</gene>
<dbReference type="Pfam" id="PF01042">
    <property type="entry name" value="Ribonuc_L-PSP"/>
    <property type="match status" value="1"/>
</dbReference>
<proteinExistence type="predicted"/>
<dbReference type="Gene3D" id="3.30.1330.40">
    <property type="entry name" value="RutC-like"/>
    <property type="match status" value="1"/>
</dbReference>
<dbReference type="CDD" id="cd00448">
    <property type="entry name" value="YjgF_YER057c_UK114_family"/>
    <property type="match status" value="1"/>
</dbReference>
<dbReference type="InterPro" id="IPR006175">
    <property type="entry name" value="YjgF/YER057c/UK114"/>
</dbReference>
<accession>A0A3M8WZV1</accession>
<dbReference type="Proteomes" id="UP000275401">
    <property type="component" value="Unassembled WGS sequence"/>
</dbReference>
<sequence>MNHTATPTAIVPASRTKTVGPFSPGVSIGPLLQVAGQVGVAPTAPDASAPAPVASVRTQTLQALDNVREVLTEGRTDWEDVLMIRVYLTDTSHLEEFNDTYREYFSGHGCETLPARTTVYVGLPAGLLVEIDALAVHGDH</sequence>